<keyword evidence="4 6" id="KW-1133">Transmembrane helix</keyword>
<gene>
    <name evidence="8" type="ORF">KL86DPRO_10502</name>
</gene>
<feature type="transmembrane region" description="Helical" evidence="6">
    <location>
        <begin position="158"/>
        <end position="178"/>
    </location>
</feature>
<feature type="transmembrane region" description="Helical" evidence="6">
    <location>
        <begin position="279"/>
        <end position="297"/>
    </location>
</feature>
<keyword evidence="2" id="KW-1003">Cell membrane</keyword>
<sequence length="300" mass="31549">MHEIRGKLSISLAFFLAGSSVVAAGYVVTVLGPFTITAVSLLFAVVTAGFLGNKKVVASLKDVSAQQWKNLIWQSLIGVFLFRIFLTFGLRHTSAAEAGILIGTSPAITAIATRVLLQEPLSGNKIAGIAATLIGMAVLQGFPFALEAFSLAHLFGNLLVLGAAGCESAFVIIARNMALKEKTPSARLHPIVHSGYVSLISLAACLPLLFWEGQLHLLPALSTGGWISLAWYGGMVSIVAFACMFYGARTCDGYTLAAFSGLIPVSALLLSVAVLGESIASRHVIGCACIVLSILLMNRR</sequence>
<dbReference type="SUPFAM" id="SSF103481">
    <property type="entry name" value="Multidrug resistance efflux transporter EmrE"/>
    <property type="match status" value="2"/>
</dbReference>
<evidence type="ECO:0000256" key="5">
    <source>
        <dbReference type="ARBA" id="ARBA00023136"/>
    </source>
</evidence>
<feature type="transmembrane region" description="Helical" evidence="6">
    <location>
        <begin position="96"/>
        <end position="117"/>
    </location>
</feature>
<evidence type="ECO:0000256" key="3">
    <source>
        <dbReference type="ARBA" id="ARBA00022692"/>
    </source>
</evidence>
<dbReference type="AlphaFoldDB" id="A0A212J241"/>
<dbReference type="Pfam" id="PF00892">
    <property type="entry name" value="EamA"/>
    <property type="match status" value="2"/>
</dbReference>
<evidence type="ECO:0000256" key="1">
    <source>
        <dbReference type="ARBA" id="ARBA00004651"/>
    </source>
</evidence>
<dbReference type="GO" id="GO:0005886">
    <property type="term" value="C:plasma membrane"/>
    <property type="evidence" value="ECO:0007669"/>
    <property type="project" value="UniProtKB-SubCell"/>
</dbReference>
<organism evidence="8">
    <name type="scientific">uncultured delta proteobacterium</name>
    <dbReference type="NCBI Taxonomy" id="34034"/>
    <lineage>
        <taxon>Bacteria</taxon>
        <taxon>Deltaproteobacteria</taxon>
        <taxon>environmental samples</taxon>
    </lineage>
</organism>
<dbReference type="EMBL" id="FLUQ01000001">
    <property type="protein sequence ID" value="SBV93255.1"/>
    <property type="molecule type" value="Genomic_DNA"/>
</dbReference>
<comment type="subcellular location">
    <subcellularLocation>
        <location evidence="1">Cell membrane</location>
        <topology evidence="1">Multi-pass membrane protein</topology>
    </subcellularLocation>
</comment>
<feature type="transmembrane region" description="Helical" evidence="6">
    <location>
        <begin position="229"/>
        <end position="247"/>
    </location>
</feature>
<name>A0A212J241_9DELT</name>
<protein>
    <submittedName>
        <fullName evidence="8">Putative membrane protein</fullName>
    </submittedName>
</protein>
<feature type="transmembrane region" description="Helical" evidence="6">
    <location>
        <begin position="126"/>
        <end position="146"/>
    </location>
</feature>
<evidence type="ECO:0000256" key="6">
    <source>
        <dbReference type="SAM" id="Phobius"/>
    </source>
</evidence>
<dbReference type="PANTHER" id="PTHR32322">
    <property type="entry name" value="INNER MEMBRANE TRANSPORTER"/>
    <property type="match status" value="1"/>
</dbReference>
<evidence type="ECO:0000313" key="8">
    <source>
        <dbReference type="EMBL" id="SBV93255.1"/>
    </source>
</evidence>
<evidence type="ECO:0000256" key="2">
    <source>
        <dbReference type="ARBA" id="ARBA00022475"/>
    </source>
</evidence>
<keyword evidence="5 6" id="KW-0472">Membrane</keyword>
<feature type="transmembrane region" description="Helical" evidence="6">
    <location>
        <begin position="71"/>
        <end position="90"/>
    </location>
</feature>
<feature type="transmembrane region" description="Helical" evidence="6">
    <location>
        <begin position="33"/>
        <end position="51"/>
    </location>
</feature>
<dbReference type="PANTHER" id="PTHR32322:SF18">
    <property type="entry name" value="S-ADENOSYLMETHIONINE_S-ADENOSYLHOMOCYSTEINE TRANSPORTER"/>
    <property type="match status" value="1"/>
</dbReference>
<evidence type="ECO:0000259" key="7">
    <source>
        <dbReference type="Pfam" id="PF00892"/>
    </source>
</evidence>
<dbReference type="InterPro" id="IPR000620">
    <property type="entry name" value="EamA_dom"/>
</dbReference>
<evidence type="ECO:0000256" key="4">
    <source>
        <dbReference type="ARBA" id="ARBA00022989"/>
    </source>
</evidence>
<reference evidence="8" key="1">
    <citation type="submission" date="2016-04" db="EMBL/GenBank/DDBJ databases">
        <authorList>
            <person name="Evans L.H."/>
            <person name="Alamgir A."/>
            <person name="Owens N."/>
            <person name="Weber N.D."/>
            <person name="Virtaneva K."/>
            <person name="Barbian K."/>
            <person name="Babar A."/>
            <person name="Rosenke K."/>
        </authorList>
    </citation>
    <scope>NUCLEOTIDE SEQUENCE</scope>
    <source>
        <strain evidence="8">86</strain>
    </source>
</reference>
<proteinExistence type="predicted"/>
<dbReference type="InterPro" id="IPR037185">
    <property type="entry name" value="EmrE-like"/>
</dbReference>
<feature type="transmembrane region" description="Helical" evidence="6">
    <location>
        <begin position="254"/>
        <end position="273"/>
    </location>
</feature>
<dbReference type="InterPro" id="IPR050638">
    <property type="entry name" value="AA-Vitamin_Transporters"/>
</dbReference>
<keyword evidence="3 6" id="KW-0812">Transmembrane</keyword>
<feature type="domain" description="EamA" evidence="7">
    <location>
        <begin position="155"/>
        <end position="298"/>
    </location>
</feature>
<feature type="domain" description="EamA" evidence="7">
    <location>
        <begin position="6"/>
        <end position="138"/>
    </location>
</feature>
<feature type="transmembrane region" description="Helical" evidence="6">
    <location>
        <begin position="190"/>
        <end position="209"/>
    </location>
</feature>
<accession>A0A212J241</accession>